<evidence type="ECO:0000256" key="3">
    <source>
        <dbReference type="ARBA" id="ARBA00022833"/>
    </source>
</evidence>
<evidence type="ECO:0000259" key="6">
    <source>
        <dbReference type="PROSITE" id="PS50089"/>
    </source>
</evidence>
<dbReference type="InParanoid" id="A0A1S3K5X2"/>
<dbReference type="KEGG" id="lak:106178999"/>
<dbReference type="PANTHER" id="PTHR25462:SF296">
    <property type="entry name" value="MEIOTIC P26, ISOFORM F"/>
    <property type="match status" value="1"/>
</dbReference>
<keyword evidence="2 4" id="KW-0863">Zinc-finger</keyword>
<feature type="domain" description="RING-type" evidence="6">
    <location>
        <begin position="27"/>
        <end position="70"/>
    </location>
</feature>
<feature type="compositionally biased region" description="Acidic residues" evidence="5">
    <location>
        <begin position="387"/>
        <end position="402"/>
    </location>
</feature>
<dbReference type="Pfam" id="PF13445">
    <property type="entry name" value="zf-RING_UBOX"/>
    <property type="match status" value="1"/>
</dbReference>
<protein>
    <submittedName>
        <fullName evidence="9">E3 ubiquitin-protein ligase TRIM56</fullName>
    </submittedName>
</protein>
<feature type="domain" description="B box-type" evidence="7">
    <location>
        <begin position="170"/>
        <end position="211"/>
    </location>
</feature>
<evidence type="ECO:0000259" key="7">
    <source>
        <dbReference type="PROSITE" id="PS50119"/>
    </source>
</evidence>
<feature type="region of interest" description="Disordered" evidence="5">
    <location>
        <begin position="373"/>
        <end position="439"/>
    </location>
</feature>
<reference evidence="9" key="1">
    <citation type="submission" date="2025-08" db="UniProtKB">
        <authorList>
            <consortium name="RefSeq"/>
        </authorList>
    </citation>
    <scope>IDENTIFICATION</scope>
    <source>
        <tissue evidence="9">Gonads</tissue>
    </source>
</reference>
<gene>
    <name evidence="9" type="primary">LOC106178999</name>
</gene>
<accession>A0A1S3K5X2</accession>
<dbReference type="InterPro" id="IPR047153">
    <property type="entry name" value="TRIM45/56/19-like"/>
</dbReference>
<dbReference type="OrthoDB" id="6048873at2759"/>
<evidence type="ECO:0000313" key="8">
    <source>
        <dbReference type="Proteomes" id="UP000085678"/>
    </source>
</evidence>
<keyword evidence="1" id="KW-0479">Metal-binding</keyword>
<evidence type="ECO:0000256" key="5">
    <source>
        <dbReference type="SAM" id="MobiDB-lite"/>
    </source>
</evidence>
<dbReference type="InterPro" id="IPR027370">
    <property type="entry name" value="Znf-RING_euk"/>
</dbReference>
<dbReference type="PROSITE" id="PS00518">
    <property type="entry name" value="ZF_RING_1"/>
    <property type="match status" value="1"/>
</dbReference>
<dbReference type="RefSeq" id="XP_013417907.1">
    <property type="nucleotide sequence ID" value="XM_013562453.1"/>
</dbReference>
<dbReference type="PROSITE" id="PS50119">
    <property type="entry name" value="ZF_BBOX"/>
    <property type="match status" value="1"/>
</dbReference>
<evidence type="ECO:0000313" key="9">
    <source>
        <dbReference type="RefSeq" id="XP_013417907.1"/>
    </source>
</evidence>
<evidence type="ECO:0000256" key="4">
    <source>
        <dbReference type="PROSITE-ProRule" id="PRU00024"/>
    </source>
</evidence>
<dbReference type="SUPFAM" id="SSF57845">
    <property type="entry name" value="B-box zinc-binding domain"/>
    <property type="match status" value="1"/>
</dbReference>
<feature type="compositionally biased region" description="Polar residues" evidence="5">
    <location>
        <begin position="403"/>
        <end position="412"/>
    </location>
</feature>
<dbReference type="SMART" id="SM00336">
    <property type="entry name" value="BBOX"/>
    <property type="match status" value="1"/>
</dbReference>
<keyword evidence="3" id="KW-0862">Zinc</keyword>
<dbReference type="Gene3D" id="3.30.40.10">
    <property type="entry name" value="Zinc/RING finger domain, C3HC4 (zinc finger)"/>
    <property type="match status" value="1"/>
</dbReference>
<dbReference type="GO" id="GO:0008270">
    <property type="term" value="F:zinc ion binding"/>
    <property type="evidence" value="ECO:0007669"/>
    <property type="project" value="UniProtKB-KW"/>
</dbReference>
<dbReference type="Proteomes" id="UP000085678">
    <property type="component" value="Unplaced"/>
</dbReference>
<evidence type="ECO:0000256" key="1">
    <source>
        <dbReference type="ARBA" id="ARBA00022723"/>
    </source>
</evidence>
<dbReference type="InterPro" id="IPR017907">
    <property type="entry name" value="Znf_RING_CS"/>
</dbReference>
<organism evidence="8 9">
    <name type="scientific">Lingula anatina</name>
    <name type="common">Brachiopod</name>
    <name type="synonym">Lingula unguis</name>
    <dbReference type="NCBI Taxonomy" id="7574"/>
    <lineage>
        <taxon>Eukaryota</taxon>
        <taxon>Metazoa</taxon>
        <taxon>Spiralia</taxon>
        <taxon>Lophotrochozoa</taxon>
        <taxon>Brachiopoda</taxon>
        <taxon>Linguliformea</taxon>
        <taxon>Lingulata</taxon>
        <taxon>Lingulida</taxon>
        <taxon>Linguloidea</taxon>
        <taxon>Lingulidae</taxon>
        <taxon>Lingula</taxon>
    </lineage>
</organism>
<keyword evidence="8" id="KW-1185">Reference proteome</keyword>
<feature type="compositionally biased region" description="Acidic residues" evidence="5">
    <location>
        <begin position="429"/>
        <end position="439"/>
    </location>
</feature>
<dbReference type="SMART" id="SM00184">
    <property type="entry name" value="RING"/>
    <property type="match status" value="1"/>
</dbReference>
<name>A0A1S3K5X2_LINAN</name>
<dbReference type="InterPro" id="IPR013083">
    <property type="entry name" value="Znf_RING/FYVE/PHD"/>
</dbReference>
<dbReference type="PROSITE" id="PS50089">
    <property type="entry name" value="ZF_RING_2"/>
    <property type="match status" value="1"/>
</dbReference>
<proteinExistence type="predicted"/>
<dbReference type="GeneID" id="106178999"/>
<dbReference type="Gene3D" id="3.30.160.60">
    <property type="entry name" value="Classic Zinc Finger"/>
    <property type="match status" value="1"/>
</dbReference>
<evidence type="ECO:0000256" key="2">
    <source>
        <dbReference type="ARBA" id="ARBA00022771"/>
    </source>
</evidence>
<dbReference type="SUPFAM" id="SSF57850">
    <property type="entry name" value="RING/U-box"/>
    <property type="match status" value="1"/>
</dbReference>
<dbReference type="AlphaFoldDB" id="A0A1S3K5X2"/>
<dbReference type="InterPro" id="IPR000315">
    <property type="entry name" value="Znf_B-box"/>
</dbReference>
<dbReference type="InterPro" id="IPR001841">
    <property type="entry name" value="Znf_RING"/>
</dbReference>
<dbReference type="Pfam" id="PF00643">
    <property type="entry name" value="zf-B_box"/>
    <property type="match status" value="1"/>
</dbReference>
<dbReference type="PANTHER" id="PTHR25462">
    <property type="entry name" value="BONUS, ISOFORM C-RELATED"/>
    <property type="match status" value="1"/>
</dbReference>
<sequence length="439" mass="49380">MATAAPKSESEDEKSLRTVITENFVSCPICLVEYTDPTDLPCKHTFCKGCLSTLISHLKPGSKFPCPVCQREIEVPKNGLGGFTHNFFVESLQDSVLDSVLKASKKTKCSFCALASESETVATAKCITCNDYLCEKCSKLHCSTRFTKDHKVLTFQQIQSEEYQTVIQEQRIIFCPEHKDEPLRYYCVKCEKPVCRDCKILGHDRHKVTTLSTASEDVSGELQSLLELFETQDETIQEKIGILEEMRISFQENKEHICVEVSQRADHICQIVRLKEKDILQDLEQSFSVQMKNWSTAHDHFSGISSTLKSCVNVIRNTLKRGVPVEILMLPDRLEKPSGLGLKDKLTEDELYKELKLTFETNQDVDQEISSGAGLGQIHEEWRETSLFEEDTSESTSEDEEQASNSTSPATTSEDEEQASNLTSPATTSEDEEQASNSP</sequence>
<feature type="compositionally biased region" description="Polar residues" evidence="5">
    <location>
        <begin position="419"/>
        <end position="428"/>
    </location>
</feature>